<keyword evidence="1" id="KW-0472">Membrane</keyword>
<sequence length="351" mass="36524">MNTNRTLALVLVAVGLLLIIAGPLLPGGERAVVNDPPRTGHVTDLARADDGSILAGTQDGELWRLTDGAWRRVDVDLGNQPVTALAADLSGDPSEGPIGTGGGLVNAPSGLPPVAVRASDEAATANGLVVATGNGLLIEGQNDWRRALQGVHVYRLEPQAVDGADYLHAGTVDAGVFTAAVADLASWAPNSDGLPQQGNVFSFVVTAANRLIAGTSKGLYWQAAPMQPWQQLKVGLEQSRMLSLHLEPPDDGSQRLWIGSDDGLFSVELTEDDAGLQANTFAAPAAGPDAGLRYGVSWIVPFDEGVMFSAGGVYQFGDFGLPGWYWISLLGVVLLLLGGWLLPAHRGSAGA</sequence>
<dbReference type="Proteomes" id="UP000748752">
    <property type="component" value="Unassembled WGS sequence"/>
</dbReference>
<accession>A0ABS1CG35</accession>
<keyword evidence="3" id="KW-1185">Reference proteome</keyword>
<name>A0ABS1CG35_9GAMM</name>
<evidence type="ECO:0008006" key="4">
    <source>
        <dbReference type="Google" id="ProtNLM"/>
    </source>
</evidence>
<keyword evidence="1" id="KW-0812">Transmembrane</keyword>
<protein>
    <recommendedName>
        <fullName evidence="4">ABC transporter substrate-binding protein</fullName>
    </recommendedName>
</protein>
<keyword evidence="1" id="KW-1133">Transmembrane helix</keyword>
<evidence type="ECO:0000313" key="2">
    <source>
        <dbReference type="EMBL" id="MBK1630818.1"/>
    </source>
</evidence>
<dbReference type="RefSeq" id="WP_200236058.1">
    <property type="nucleotide sequence ID" value="NZ_NRRV01000016.1"/>
</dbReference>
<comment type="caution">
    <text evidence="2">The sequence shown here is derived from an EMBL/GenBank/DDBJ whole genome shotgun (WGS) entry which is preliminary data.</text>
</comment>
<reference evidence="2 3" key="1">
    <citation type="journal article" date="2020" name="Microorganisms">
        <title>Osmotic Adaptation and Compatible Solute Biosynthesis of Phototrophic Bacteria as Revealed from Genome Analyses.</title>
        <authorList>
            <person name="Imhoff J.F."/>
            <person name="Rahn T."/>
            <person name="Kunzel S."/>
            <person name="Keller A."/>
            <person name="Neulinger S.C."/>
        </authorList>
    </citation>
    <scope>NUCLEOTIDE SEQUENCE [LARGE SCALE GENOMIC DNA]</scope>
    <source>
        <strain evidence="2 3">DSM 6210</strain>
    </source>
</reference>
<evidence type="ECO:0000313" key="3">
    <source>
        <dbReference type="Proteomes" id="UP000748752"/>
    </source>
</evidence>
<feature type="transmembrane region" description="Helical" evidence="1">
    <location>
        <begin position="323"/>
        <end position="342"/>
    </location>
</feature>
<proteinExistence type="predicted"/>
<evidence type="ECO:0000256" key="1">
    <source>
        <dbReference type="SAM" id="Phobius"/>
    </source>
</evidence>
<dbReference type="EMBL" id="NRRV01000016">
    <property type="protein sequence ID" value="MBK1630818.1"/>
    <property type="molecule type" value="Genomic_DNA"/>
</dbReference>
<gene>
    <name evidence="2" type="ORF">CKO31_08690</name>
</gene>
<organism evidence="2 3">
    <name type="scientific">Thiohalocapsa halophila</name>
    <dbReference type="NCBI Taxonomy" id="69359"/>
    <lineage>
        <taxon>Bacteria</taxon>
        <taxon>Pseudomonadati</taxon>
        <taxon>Pseudomonadota</taxon>
        <taxon>Gammaproteobacteria</taxon>
        <taxon>Chromatiales</taxon>
        <taxon>Chromatiaceae</taxon>
        <taxon>Thiohalocapsa</taxon>
    </lineage>
</organism>